<dbReference type="EMBL" id="CP043031">
    <property type="protein sequence ID" value="QEH93824.1"/>
    <property type="molecule type" value="Genomic_DNA"/>
</dbReference>
<name>A0ABX5ZDI4_9MICO</name>
<keyword evidence="3" id="KW-1185">Reference proteome</keyword>
<organism evidence="2 3">
    <name type="scientific">Dermacoccus abyssi</name>
    <dbReference type="NCBI Taxonomy" id="322596"/>
    <lineage>
        <taxon>Bacteria</taxon>
        <taxon>Bacillati</taxon>
        <taxon>Actinomycetota</taxon>
        <taxon>Actinomycetes</taxon>
        <taxon>Micrococcales</taxon>
        <taxon>Dermacoccaceae</taxon>
        <taxon>Dermacoccus</taxon>
    </lineage>
</organism>
<dbReference type="InterPro" id="IPR021385">
    <property type="entry name" value="DUF3017"/>
</dbReference>
<keyword evidence="1" id="KW-1133">Transmembrane helix</keyword>
<proteinExistence type="predicted"/>
<dbReference type="Pfam" id="PF11222">
    <property type="entry name" value="DUF3017"/>
    <property type="match status" value="1"/>
</dbReference>
<evidence type="ECO:0000313" key="3">
    <source>
        <dbReference type="Proteomes" id="UP000323565"/>
    </source>
</evidence>
<protein>
    <submittedName>
        <fullName evidence="2">DUF3017 domain-containing protein</fullName>
    </submittedName>
</protein>
<keyword evidence="1" id="KW-0472">Membrane</keyword>
<reference evidence="2 3" key="1">
    <citation type="submission" date="2019-08" db="EMBL/GenBank/DDBJ databases">
        <title>Dermacoccus abyssi strain HZAU 226, whole genome Nanopore sequencing project.</title>
        <authorList>
            <person name="Guo A."/>
            <person name="Zhang X."/>
            <person name="Ruan Y."/>
            <person name="Liu W."/>
            <person name="Chen Q."/>
            <person name="Gu L."/>
        </authorList>
    </citation>
    <scope>NUCLEOTIDE SEQUENCE [LARGE SCALE GENOMIC DNA]</scope>
    <source>
        <strain evidence="2 3">HZAU 226</strain>
    </source>
</reference>
<dbReference type="Proteomes" id="UP000323565">
    <property type="component" value="Chromosome"/>
</dbReference>
<evidence type="ECO:0000256" key="1">
    <source>
        <dbReference type="SAM" id="Phobius"/>
    </source>
</evidence>
<feature type="transmembrane region" description="Helical" evidence="1">
    <location>
        <begin position="36"/>
        <end position="55"/>
    </location>
</feature>
<accession>A0ABX5ZDI4</accession>
<gene>
    <name evidence="2" type="ORF">FV141_09990</name>
</gene>
<feature type="transmembrane region" description="Helical" evidence="1">
    <location>
        <begin position="67"/>
        <end position="84"/>
    </location>
</feature>
<evidence type="ECO:0000313" key="2">
    <source>
        <dbReference type="EMBL" id="QEH93824.1"/>
    </source>
</evidence>
<sequence>MTRFRLGIPWLGVVALVIAGLVTVMAGQVRVGGGVMALGLFAGAMMRAVLPERYVLDIKVRSRTVDIAGYALLAVVTLVAFGVVKLG</sequence>
<keyword evidence="1" id="KW-0812">Transmembrane</keyword>